<feature type="region of interest" description="Disordered" evidence="8">
    <location>
        <begin position="204"/>
        <end position="243"/>
    </location>
</feature>
<dbReference type="CDD" id="cd00078">
    <property type="entry name" value="HECTc"/>
    <property type="match status" value="1"/>
</dbReference>
<evidence type="ECO:0000256" key="2">
    <source>
        <dbReference type="ARBA" id="ARBA00004906"/>
    </source>
</evidence>
<evidence type="ECO:0000256" key="1">
    <source>
        <dbReference type="ARBA" id="ARBA00000885"/>
    </source>
</evidence>
<feature type="transmembrane region" description="Helical" evidence="9">
    <location>
        <begin position="12"/>
        <end position="30"/>
    </location>
</feature>
<feature type="transmembrane region" description="Helical" evidence="9">
    <location>
        <begin position="50"/>
        <end position="68"/>
    </location>
</feature>
<evidence type="ECO:0000256" key="6">
    <source>
        <dbReference type="ARBA" id="ARBA00034494"/>
    </source>
</evidence>
<dbReference type="Gene3D" id="3.30.2160.10">
    <property type="entry name" value="Hect, E3 ligase catalytic domain"/>
    <property type="match status" value="1"/>
</dbReference>
<keyword evidence="9" id="KW-0812">Transmembrane</keyword>
<name>A0A3M7L0P8_AUXPR</name>
<evidence type="ECO:0000256" key="7">
    <source>
        <dbReference type="PROSITE-ProRule" id="PRU00104"/>
    </source>
</evidence>
<evidence type="ECO:0000259" key="10">
    <source>
        <dbReference type="PROSITE" id="PS50237"/>
    </source>
</evidence>
<feature type="compositionally biased region" description="Low complexity" evidence="8">
    <location>
        <begin position="207"/>
        <end position="243"/>
    </location>
</feature>
<accession>A0A3M7L0P8</accession>
<dbReference type="Proteomes" id="UP000279271">
    <property type="component" value="Unassembled WGS sequence"/>
</dbReference>
<dbReference type="GO" id="GO:0005737">
    <property type="term" value="C:cytoplasm"/>
    <property type="evidence" value="ECO:0007669"/>
    <property type="project" value="TreeGrafter"/>
</dbReference>
<evidence type="ECO:0000256" key="9">
    <source>
        <dbReference type="SAM" id="Phobius"/>
    </source>
</evidence>
<evidence type="ECO:0000256" key="8">
    <source>
        <dbReference type="SAM" id="MobiDB-lite"/>
    </source>
</evidence>
<dbReference type="PROSITE" id="PS50237">
    <property type="entry name" value="HECT"/>
    <property type="match status" value="1"/>
</dbReference>
<dbReference type="InterPro" id="IPR035983">
    <property type="entry name" value="Hect_E3_ubiquitin_ligase"/>
</dbReference>
<dbReference type="FunFam" id="3.30.2160.10:FF:000001">
    <property type="entry name" value="E3 ubiquitin-protein ligase NEDD4-like"/>
    <property type="match status" value="1"/>
</dbReference>
<dbReference type="Gene3D" id="3.90.1750.10">
    <property type="entry name" value="Hect, E3 ligase catalytic domains"/>
    <property type="match status" value="1"/>
</dbReference>
<evidence type="ECO:0000256" key="5">
    <source>
        <dbReference type="ARBA" id="ARBA00022786"/>
    </source>
</evidence>
<keyword evidence="9" id="KW-1133">Transmembrane helix</keyword>
<dbReference type="GO" id="GO:0000209">
    <property type="term" value="P:protein polyubiquitination"/>
    <property type="evidence" value="ECO:0007669"/>
    <property type="project" value="TreeGrafter"/>
</dbReference>
<dbReference type="InterPro" id="IPR050409">
    <property type="entry name" value="E3_ubiq-protein_ligase"/>
</dbReference>
<feature type="domain" description="HECT" evidence="10">
    <location>
        <begin position="343"/>
        <end position="684"/>
    </location>
</feature>
<evidence type="ECO:0000313" key="12">
    <source>
        <dbReference type="Proteomes" id="UP000279271"/>
    </source>
</evidence>
<gene>
    <name evidence="11" type="ORF">APUTEX25_000138</name>
</gene>
<dbReference type="InterPro" id="IPR000569">
    <property type="entry name" value="HECT_dom"/>
</dbReference>
<feature type="transmembrane region" description="Helical" evidence="9">
    <location>
        <begin position="106"/>
        <end position="128"/>
    </location>
</feature>
<reference evidence="12" key="1">
    <citation type="journal article" date="2018" name="Algal Res.">
        <title>Characterization of plant carbon substrate utilization by Auxenochlorella protothecoides.</title>
        <authorList>
            <person name="Vogler B.W."/>
            <person name="Starkenburg S.R."/>
            <person name="Sudasinghe N."/>
            <person name="Schambach J.Y."/>
            <person name="Rollin J.A."/>
            <person name="Pattathil S."/>
            <person name="Barry A.N."/>
        </authorList>
    </citation>
    <scope>NUCLEOTIDE SEQUENCE [LARGE SCALE GENOMIC DNA]</scope>
    <source>
        <strain evidence="12">UTEX 25</strain>
    </source>
</reference>
<organism evidence="11 12">
    <name type="scientific">Auxenochlorella protothecoides</name>
    <name type="common">Green microalga</name>
    <name type="synonym">Chlorella protothecoides</name>
    <dbReference type="NCBI Taxonomy" id="3075"/>
    <lineage>
        <taxon>Eukaryota</taxon>
        <taxon>Viridiplantae</taxon>
        <taxon>Chlorophyta</taxon>
        <taxon>core chlorophytes</taxon>
        <taxon>Trebouxiophyceae</taxon>
        <taxon>Chlorellales</taxon>
        <taxon>Chlorellaceae</taxon>
        <taxon>Auxenochlorella</taxon>
    </lineage>
</organism>
<dbReference type="Pfam" id="PF00632">
    <property type="entry name" value="HECT"/>
    <property type="match status" value="1"/>
</dbReference>
<dbReference type="AlphaFoldDB" id="A0A3M7L0P8"/>
<dbReference type="EC" id="2.3.2.26" evidence="3"/>
<dbReference type="PANTHER" id="PTHR11254">
    <property type="entry name" value="HECT DOMAIN UBIQUITIN-PROTEIN LIGASE"/>
    <property type="match status" value="1"/>
</dbReference>
<sequence length="684" mass="75793">MPNKIKGGRWTVARFFLVSTAYTSAWLAVSSQLDYFKDLYGPQILLQLNIAYYLPTVPLLLLSSLLDRHLDRKLGVARNILLRLLLGLVGYGLLAAWFPFQSHRPQWASVLIITVVALGLFSGLAFSASYQLVSRFANKNVIALGMGCTAAGPLVLALELCAGIGPHASHAGKVLPAGAVALRPLLESFFVLADALGMLRRQPGDEGSASASRAGSLGLPLDGPTAPAGPSPSASPARASSGTSQLEAAGTGRFLLHSGPFLKFAERHRRLVNALVRNEPKLLLNSFRFLLKAHRLLDFDNKRAYFRTKVKSGEAGVQTGTLRLHIRRGHAFEDSFYQLRMRSPAEMKHKLSVLFQGEEGVDAGGVTREWYQVMSREMFNPQFSLFAPVPEGGTTFQPNPSSVVQNDEARGTNHLDFFKFVGRVVGKALHDGQFVDAHFTRSFYKHMLGEQLTYHDIEAVDPDFYKNLTWMLENDITDVLDLTFAEETDFFGQKNLVELKPGGSGIKVTNENKKEYVNLVARHRMTTAIREQITAFLTGFWDIVPKELISMFNDHELELLISGLPEIDVADLRKNTEYTGYTAASAVVRWFWDVVDGMDKEDLALLVQFVTGTSKVPLDGFAALQGVHGPQKFQIHKAYGDVERLPTAHTCFNQLDILEYATKEQLRERLMMALHEGSEGFGFA</sequence>
<comment type="caution">
    <text evidence="11">The sequence shown here is derived from an EMBL/GenBank/DDBJ whole genome shotgun (WGS) entry which is preliminary data.</text>
</comment>
<dbReference type="GO" id="GO:0061630">
    <property type="term" value="F:ubiquitin protein ligase activity"/>
    <property type="evidence" value="ECO:0007669"/>
    <property type="project" value="UniProtKB-EC"/>
</dbReference>
<comment type="similarity">
    <text evidence="6">Belongs to the UPL family. TOM1/PTR1 subfamily.</text>
</comment>
<dbReference type="GO" id="GO:0006511">
    <property type="term" value="P:ubiquitin-dependent protein catabolic process"/>
    <property type="evidence" value="ECO:0007669"/>
    <property type="project" value="TreeGrafter"/>
</dbReference>
<feature type="transmembrane region" description="Helical" evidence="9">
    <location>
        <begin position="80"/>
        <end position="100"/>
    </location>
</feature>
<dbReference type="SUPFAM" id="SSF56204">
    <property type="entry name" value="Hect, E3 ligase catalytic domain"/>
    <property type="match status" value="1"/>
</dbReference>
<dbReference type="SMART" id="SM00119">
    <property type="entry name" value="HECTc"/>
    <property type="match status" value="1"/>
</dbReference>
<dbReference type="FunFam" id="3.30.2410.10:FF:000009">
    <property type="entry name" value="Probable E3 ubiquitin-protein ligase HECTD2"/>
    <property type="match status" value="1"/>
</dbReference>
<dbReference type="FunFam" id="3.90.1750.10:FF:000003">
    <property type="entry name" value="E3 ubiquitin-protein ligase UPL1"/>
    <property type="match status" value="1"/>
</dbReference>
<proteinExistence type="inferred from homology"/>
<dbReference type="PANTHER" id="PTHR11254:SF67">
    <property type="entry name" value="E3 UBIQUITIN-PROTEIN LIGASE HUWE1"/>
    <property type="match status" value="1"/>
</dbReference>
<evidence type="ECO:0000313" key="11">
    <source>
        <dbReference type="EMBL" id="RMZ55555.1"/>
    </source>
</evidence>
<keyword evidence="9" id="KW-0472">Membrane</keyword>
<protein>
    <recommendedName>
        <fullName evidence="3">HECT-type E3 ubiquitin transferase</fullName>
        <ecNumber evidence="3">2.3.2.26</ecNumber>
    </recommendedName>
</protein>
<feature type="active site" description="Glycyl thioester intermediate" evidence="7">
    <location>
        <position position="651"/>
    </location>
</feature>
<feature type="transmembrane region" description="Helical" evidence="9">
    <location>
        <begin position="140"/>
        <end position="158"/>
    </location>
</feature>
<comment type="pathway">
    <text evidence="2">Protein modification; protein ubiquitination.</text>
</comment>
<dbReference type="EMBL" id="QOKY01000160">
    <property type="protein sequence ID" value="RMZ55555.1"/>
    <property type="molecule type" value="Genomic_DNA"/>
</dbReference>
<keyword evidence="4" id="KW-0808">Transferase</keyword>
<evidence type="ECO:0000256" key="3">
    <source>
        <dbReference type="ARBA" id="ARBA00012485"/>
    </source>
</evidence>
<keyword evidence="5 7" id="KW-0833">Ubl conjugation pathway</keyword>
<comment type="catalytic activity">
    <reaction evidence="1">
        <text>S-ubiquitinyl-[E2 ubiquitin-conjugating enzyme]-L-cysteine + [acceptor protein]-L-lysine = [E2 ubiquitin-conjugating enzyme]-L-cysteine + N(6)-ubiquitinyl-[acceptor protein]-L-lysine.</text>
        <dbReference type="EC" id="2.3.2.26"/>
    </reaction>
</comment>
<evidence type="ECO:0000256" key="4">
    <source>
        <dbReference type="ARBA" id="ARBA00022679"/>
    </source>
</evidence>
<dbReference type="Gene3D" id="3.30.2410.10">
    <property type="entry name" value="Hect, E3 ligase catalytic domain"/>
    <property type="match status" value="1"/>
</dbReference>